<reference evidence="6" key="1">
    <citation type="submission" date="2025-05" db="UniProtKB">
        <authorList>
            <consortium name="RefSeq"/>
        </authorList>
    </citation>
    <scope>NUCLEOTIDE SEQUENCE [LARGE SCALE GENOMIC DNA]</scope>
</reference>
<dbReference type="InterPro" id="IPR029063">
    <property type="entry name" value="SAM-dependent_MTases_sf"/>
</dbReference>
<name>A0ABM4B4S0_HYDVU</name>
<protein>
    <submittedName>
        <fullName evidence="7">Tetracenomycin polyketide synthesis 8-O-methyl transferase TcmO-like</fullName>
    </submittedName>
</protein>
<evidence type="ECO:0000256" key="2">
    <source>
        <dbReference type="ARBA" id="ARBA00022679"/>
    </source>
</evidence>
<evidence type="ECO:0000256" key="3">
    <source>
        <dbReference type="ARBA" id="ARBA00022691"/>
    </source>
</evidence>
<evidence type="ECO:0000256" key="1">
    <source>
        <dbReference type="ARBA" id="ARBA00022603"/>
    </source>
</evidence>
<dbReference type="InterPro" id="IPR036388">
    <property type="entry name" value="WH-like_DNA-bd_sf"/>
</dbReference>
<evidence type="ECO:0000259" key="5">
    <source>
        <dbReference type="Pfam" id="PF08100"/>
    </source>
</evidence>
<gene>
    <name evidence="7" type="primary">LOC136075235</name>
</gene>
<keyword evidence="2" id="KW-0808">Transferase</keyword>
<dbReference type="Pfam" id="PF08100">
    <property type="entry name" value="Dimerisation"/>
    <property type="match status" value="1"/>
</dbReference>
<evidence type="ECO:0000259" key="4">
    <source>
        <dbReference type="Pfam" id="PF00891"/>
    </source>
</evidence>
<evidence type="ECO:0000313" key="6">
    <source>
        <dbReference type="Proteomes" id="UP001652625"/>
    </source>
</evidence>
<dbReference type="Proteomes" id="UP001652625">
    <property type="component" value="Chromosome 01"/>
</dbReference>
<dbReference type="Gene3D" id="3.40.50.150">
    <property type="entry name" value="Vaccinia Virus protein VP39"/>
    <property type="match status" value="1"/>
</dbReference>
<organism evidence="6 7">
    <name type="scientific">Hydra vulgaris</name>
    <name type="common">Hydra</name>
    <name type="synonym">Hydra attenuata</name>
    <dbReference type="NCBI Taxonomy" id="6087"/>
    <lineage>
        <taxon>Eukaryota</taxon>
        <taxon>Metazoa</taxon>
        <taxon>Cnidaria</taxon>
        <taxon>Hydrozoa</taxon>
        <taxon>Hydroidolina</taxon>
        <taxon>Anthoathecata</taxon>
        <taxon>Aplanulata</taxon>
        <taxon>Hydridae</taxon>
        <taxon>Hydra</taxon>
    </lineage>
</organism>
<evidence type="ECO:0000313" key="7">
    <source>
        <dbReference type="RefSeq" id="XP_065643832.1"/>
    </source>
</evidence>
<keyword evidence="6" id="KW-1185">Reference proteome</keyword>
<reference evidence="7" key="2">
    <citation type="submission" date="2025-08" db="UniProtKB">
        <authorList>
            <consortium name="RefSeq"/>
        </authorList>
    </citation>
    <scope>IDENTIFICATION</scope>
</reference>
<dbReference type="InterPro" id="IPR001077">
    <property type="entry name" value="COMT_C"/>
</dbReference>
<dbReference type="RefSeq" id="XP_065643832.1">
    <property type="nucleotide sequence ID" value="XM_065787760.1"/>
</dbReference>
<dbReference type="PANTHER" id="PTHR11746">
    <property type="entry name" value="O-METHYLTRANSFERASE"/>
    <property type="match status" value="1"/>
</dbReference>
<dbReference type="Pfam" id="PF00891">
    <property type="entry name" value="Methyltransf_2"/>
    <property type="match status" value="1"/>
</dbReference>
<dbReference type="PIRSF" id="PIRSF005739">
    <property type="entry name" value="O-mtase"/>
    <property type="match status" value="1"/>
</dbReference>
<dbReference type="Gene3D" id="1.10.10.10">
    <property type="entry name" value="Winged helix-like DNA-binding domain superfamily/Winged helix DNA-binding domain"/>
    <property type="match status" value="1"/>
</dbReference>
<feature type="domain" description="O-methyltransferase dimerisation" evidence="5">
    <location>
        <begin position="16"/>
        <end position="96"/>
    </location>
</feature>
<dbReference type="InterPro" id="IPR016461">
    <property type="entry name" value="COMT-like"/>
</dbReference>
<keyword evidence="1" id="KW-0489">Methyltransferase</keyword>
<keyword evidence="3" id="KW-0949">S-adenosyl-L-methionine</keyword>
<dbReference type="PROSITE" id="PS51683">
    <property type="entry name" value="SAM_OMT_II"/>
    <property type="match status" value="1"/>
</dbReference>
<dbReference type="InterPro" id="IPR012967">
    <property type="entry name" value="COMT_dimerisation"/>
</dbReference>
<feature type="domain" description="O-methyltransferase C-terminal" evidence="4">
    <location>
        <begin position="119"/>
        <end position="327"/>
    </location>
</feature>
<proteinExistence type="predicted"/>
<dbReference type="GeneID" id="136075235"/>
<sequence length="346" mass="38914">MEQQSQKPSSTSIMQVGTGFWASKVLLGAVKFELFTKIAEKKLMSAHEIKSSLKLNCTDRNLFDFLDTLTTFGFLEREGLLDTAIYSNNISTDFFLDKKKLTYIGGMLEMQNNRSYDIWSNFEEALLTGRPQSEAKNGENFFETLYSDTVKLKEFMHYMSGLQMENFILLAQSFDFSKYKTLVDIGGSAGLLSLMVAKNHSHMSCISWDLPPVALIANEVIESHQLQDRVKTCCGDFFKDEFPKADIVTMGNVLHDWDEKTKLMLFKKAYDALPDGGVFIAIENVIDDERKMNAGGLLMSLNMLVQTGTGFDYTFADFNIWSEKIGFKSTSIIPLSGPTSAAIAFK</sequence>
<dbReference type="SUPFAM" id="SSF53335">
    <property type="entry name" value="S-adenosyl-L-methionine-dependent methyltransferases"/>
    <property type="match status" value="1"/>
</dbReference>
<accession>A0ABM4B4S0</accession>